<proteinExistence type="predicted"/>
<dbReference type="CDD" id="cd03801">
    <property type="entry name" value="GT4_PimA-like"/>
    <property type="match status" value="1"/>
</dbReference>
<evidence type="ECO:0000259" key="2">
    <source>
        <dbReference type="Pfam" id="PF13439"/>
    </source>
</evidence>
<gene>
    <name evidence="3" type="ORF">AR438_07605</name>
</gene>
<dbReference type="AlphaFoldDB" id="A0A0Q3HSH5"/>
<evidence type="ECO:0000259" key="1">
    <source>
        <dbReference type="Pfam" id="PF00534"/>
    </source>
</evidence>
<evidence type="ECO:0000313" key="4">
    <source>
        <dbReference type="Proteomes" id="UP000051682"/>
    </source>
</evidence>
<dbReference type="Proteomes" id="UP000051682">
    <property type="component" value="Unassembled WGS sequence"/>
</dbReference>
<dbReference type="Pfam" id="PF13439">
    <property type="entry name" value="Glyco_transf_4"/>
    <property type="match status" value="1"/>
</dbReference>
<dbReference type="Pfam" id="PF00534">
    <property type="entry name" value="Glycos_transf_1"/>
    <property type="match status" value="1"/>
</dbReference>
<dbReference type="GO" id="GO:0016757">
    <property type="term" value="F:glycosyltransferase activity"/>
    <property type="evidence" value="ECO:0007669"/>
    <property type="project" value="InterPro"/>
</dbReference>
<dbReference type="OrthoDB" id="9806653at2"/>
<accession>A0A0Q3HSH5</accession>
<dbReference type="STRING" id="452084.AR438_07605"/>
<feature type="domain" description="Glycosyltransferase subfamily 4-like N-terminal" evidence="2">
    <location>
        <begin position="17"/>
        <end position="174"/>
    </location>
</feature>
<evidence type="ECO:0000313" key="3">
    <source>
        <dbReference type="EMBL" id="KQK25469.1"/>
    </source>
</evidence>
<sequence length="371" mass="42194">MGIVHLILGKANPEKMNGVNKVVYNIATKQAENRQDVEVWGISENTEINYPERNFKTKIFKRKKNPFSIPEDLQKEIINSSGSTVFHLHGGWIPVFSSLSRFLRKHKFNYIITPHGAYNAVAMQKSMITKKLYFELFEKAVIKNAAKIHCIGESEMEGLQSIYPTQKGTLIPYGFERVKDDFSFSSQKESLIFGFVGRLDIYTKGLDLLVESFAEFSKADPYSELWIVGDSDEKAELHQKIKALGIEDKTILFGSKFGEEKNDLLKKMDVFVHPSRNEGLPVSVIEAANFGKPCIVTKNTNIGYLVEQYNAGINIPSPQTALLTKACFDISKIWKDRQNYEKICGNAVKMVEEAFDWNNILDEMNTKLYNC</sequence>
<dbReference type="SUPFAM" id="SSF53756">
    <property type="entry name" value="UDP-Glycosyltransferase/glycogen phosphorylase"/>
    <property type="match status" value="1"/>
</dbReference>
<dbReference type="InterPro" id="IPR001296">
    <property type="entry name" value="Glyco_trans_1"/>
</dbReference>
<comment type="caution">
    <text evidence="3">The sequence shown here is derived from an EMBL/GenBank/DDBJ whole genome shotgun (WGS) entry which is preliminary data.</text>
</comment>
<dbReference type="PANTHER" id="PTHR12526">
    <property type="entry name" value="GLYCOSYLTRANSFERASE"/>
    <property type="match status" value="1"/>
</dbReference>
<protein>
    <recommendedName>
        <fullName evidence="5">Glycosyl transferase family 1 domain-containing protein</fullName>
    </recommendedName>
</protein>
<feature type="domain" description="Glycosyl transferase family 1" evidence="1">
    <location>
        <begin position="180"/>
        <end position="341"/>
    </location>
</feature>
<dbReference type="Gene3D" id="3.40.50.2000">
    <property type="entry name" value="Glycogen Phosphorylase B"/>
    <property type="match status" value="2"/>
</dbReference>
<reference evidence="3 4" key="1">
    <citation type="submission" date="2015-10" db="EMBL/GenBank/DDBJ databases">
        <title>Chryseobacterium aquaticum genome.</title>
        <authorList>
            <person name="Newman J.D."/>
            <person name="Ferguson M.B."/>
            <person name="Miller J.R."/>
        </authorList>
    </citation>
    <scope>NUCLEOTIDE SEQUENCE [LARGE SCALE GENOMIC DNA]</scope>
    <source>
        <strain evidence="3 4">KCTC 12483</strain>
    </source>
</reference>
<dbReference type="RefSeq" id="WP_056013892.1">
    <property type="nucleotide sequence ID" value="NZ_LLYZ01000005.1"/>
</dbReference>
<name>A0A0Q3HSH5_9FLAO</name>
<dbReference type="PANTHER" id="PTHR12526:SF630">
    <property type="entry name" value="GLYCOSYLTRANSFERASE"/>
    <property type="match status" value="1"/>
</dbReference>
<dbReference type="InterPro" id="IPR028098">
    <property type="entry name" value="Glyco_trans_4-like_N"/>
</dbReference>
<evidence type="ECO:0008006" key="5">
    <source>
        <dbReference type="Google" id="ProtNLM"/>
    </source>
</evidence>
<organism evidence="3 4">
    <name type="scientific">Chryseobacterium aquaticum</name>
    <dbReference type="NCBI Taxonomy" id="452084"/>
    <lineage>
        <taxon>Bacteria</taxon>
        <taxon>Pseudomonadati</taxon>
        <taxon>Bacteroidota</taxon>
        <taxon>Flavobacteriia</taxon>
        <taxon>Flavobacteriales</taxon>
        <taxon>Weeksellaceae</taxon>
        <taxon>Chryseobacterium group</taxon>
        <taxon>Chryseobacterium</taxon>
    </lineage>
</organism>
<keyword evidence="4" id="KW-1185">Reference proteome</keyword>
<dbReference type="EMBL" id="LLYZ01000005">
    <property type="protein sequence ID" value="KQK25469.1"/>
    <property type="molecule type" value="Genomic_DNA"/>
</dbReference>